<dbReference type="RefSeq" id="WP_053335023.1">
    <property type="nucleotide sequence ID" value="NZ_JMFG01000016.1"/>
</dbReference>
<keyword evidence="1" id="KW-0472">Membrane</keyword>
<dbReference type="OrthoDB" id="9806357at2"/>
<evidence type="ECO:0008006" key="4">
    <source>
        <dbReference type="Google" id="ProtNLM"/>
    </source>
</evidence>
<reference evidence="2 3" key="1">
    <citation type="submission" date="2014-04" db="EMBL/GenBank/DDBJ databases">
        <title>The Genome Sequence of Thermoanaerobaculum aquaticum MP-01, The First Cultivated Group 23 Acidobacterium.</title>
        <authorList>
            <person name="Stamps B.W."/>
            <person name="Losey N.A."/>
            <person name="Lawson P.A."/>
            <person name="Stevenson B.S."/>
        </authorList>
    </citation>
    <scope>NUCLEOTIDE SEQUENCE [LARGE SCALE GENOMIC DNA]</scope>
    <source>
        <strain evidence="2 3">MP-01</strain>
    </source>
</reference>
<dbReference type="STRING" id="1312852.EG19_02685"/>
<sequence length="353" mass="39007">MNGKRRPGFSPAFWVLGFALVASALAVAWWMLHLAGTHPYRQGDGRHPESYGFALGNFSLDRGSLVASGLPRDGIPALVDPAPLSPEALPTLGRRFLLPSDPVAGVVIHGQARAYPLRVLVFHELVSDRLGEEPILVVHQPLCGLTAVLSRRLSARTLTFGHSGLLWNSCGLFYDRESQSLWFPLAGTAVAGPAVSQKLEFLPFTLTTWERWQQTHPETTLVQPDLSRLAQYKRDPYSSYLGSDLLRFPVRPQLPAGYRRKAPLLVFNPGTRPYVVSAETADVGRAVLSLPGPLETPVELVPVGHPPVWEVSLPHPEKQPPLLYAFAFAWYALHPEQDPQTWVQLPRQSAHDI</sequence>
<proteinExistence type="predicted"/>
<dbReference type="AlphaFoldDB" id="A0A062XWY8"/>
<feature type="transmembrane region" description="Helical" evidence="1">
    <location>
        <begin position="12"/>
        <end position="32"/>
    </location>
</feature>
<name>A0A062XWY8_9BACT</name>
<protein>
    <recommendedName>
        <fullName evidence="4">DUF3179 domain-containing protein</fullName>
    </recommendedName>
</protein>
<dbReference type="InterPro" id="IPR021516">
    <property type="entry name" value="DUF3179"/>
</dbReference>
<organism evidence="2 3">
    <name type="scientific">Thermoanaerobaculum aquaticum</name>
    <dbReference type="NCBI Taxonomy" id="1312852"/>
    <lineage>
        <taxon>Bacteria</taxon>
        <taxon>Pseudomonadati</taxon>
        <taxon>Acidobacteriota</taxon>
        <taxon>Thermoanaerobaculia</taxon>
        <taxon>Thermoanaerobaculales</taxon>
        <taxon>Thermoanaerobaculaceae</taxon>
        <taxon>Thermoanaerobaculum</taxon>
    </lineage>
</organism>
<dbReference type="Proteomes" id="UP000027284">
    <property type="component" value="Unassembled WGS sequence"/>
</dbReference>
<accession>A0A062XWY8</accession>
<evidence type="ECO:0000256" key="1">
    <source>
        <dbReference type="SAM" id="Phobius"/>
    </source>
</evidence>
<evidence type="ECO:0000313" key="2">
    <source>
        <dbReference type="EMBL" id="KDA53899.1"/>
    </source>
</evidence>
<keyword evidence="3" id="KW-1185">Reference proteome</keyword>
<keyword evidence="1" id="KW-1133">Transmembrane helix</keyword>
<keyword evidence="1" id="KW-0812">Transmembrane</keyword>
<comment type="caution">
    <text evidence="2">The sequence shown here is derived from an EMBL/GenBank/DDBJ whole genome shotgun (WGS) entry which is preliminary data.</text>
</comment>
<evidence type="ECO:0000313" key="3">
    <source>
        <dbReference type="Proteomes" id="UP000027284"/>
    </source>
</evidence>
<dbReference type="EMBL" id="JMFG01000016">
    <property type="protein sequence ID" value="KDA53899.1"/>
    <property type="molecule type" value="Genomic_DNA"/>
</dbReference>
<dbReference type="Pfam" id="PF11376">
    <property type="entry name" value="DUF3179"/>
    <property type="match status" value="1"/>
</dbReference>
<gene>
    <name evidence="2" type="ORF">EG19_02685</name>
</gene>